<gene>
    <name evidence="2" type="ORF">GCM10009539_22450</name>
</gene>
<evidence type="ECO:0000256" key="1">
    <source>
        <dbReference type="SAM" id="Phobius"/>
    </source>
</evidence>
<reference evidence="2 3" key="1">
    <citation type="journal article" date="2019" name="Int. J. Syst. Evol. Microbiol.">
        <title>The Global Catalogue of Microorganisms (GCM) 10K type strain sequencing project: providing services to taxonomists for standard genome sequencing and annotation.</title>
        <authorList>
            <consortium name="The Broad Institute Genomics Platform"/>
            <consortium name="The Broad Institute Genome Sequencing Center for Infectious Disease"/>
            <person name="Wu L."/>
            <person name="Ma J."/>
        </authorList>
    </citation>
    <scope>NUCLEOTIDE SEQUENCE [LARGE SCALE GENOMIC DNA]</scope>
    <source>
        <strain evidence="2 3">JCM 10425</strain>
    </source>
</reference>
<keyword evidence="3" id="KW-1185">Reference proteome</keyword>
<proteinExistence type="predicted"/>
<feature type="transmembrane region" description="Helical" evidence="1">
    <location>
        <begin position="226"/>
        <end position="247"/>
    </location>
</feature>
<feature type="transmembrane region" description="Helical" evidence="1">
    <location>
        <begin position="337"/>
        <end position="355"/>
    </location>
</feature>
<feature type="transmembrane region" description="Helical" evidence="1">
    <location>
        <begin position="471"/>
        <end position="495"/>
    </location>
</feature>
<evidence type="ECO:0000313" key="2">
    <source>
        <dbReference type="EMBL" id="GAA0236668.1"/>
    </source>
</evidence>
<feature type="transmembrane region" description="Helical" evidence="1">
    <location>
        <begin position="428"/>
        <end position="451"/>
    </location>
</feature>
<feature type="transmembrane region" description="Helical" evidence="1">
    <location>
        <begin position="399"/>
        <end position="416"/>
    </location>
</feature>
<dbReference type="EMBL" id="BAAAGX010000009">
    <property type="protein sequence ID" value="GAA0236668.1"/>
    <property type="molecule type" value="Genomic_DNA"/>
</dbReference>
<accession>A0ABN0U2N9</accession>
<dbReference type="InterPro" id="IPR018674">
    <property type="entry name" value="DUF2142_membrane"/>
</dbReference>
<organism evidence="2 3">
    <name type="scientific">Cryptosporangium japonicum</name>
    <dbReference type="NCBI Taxonomy" id="80872"/>
    <lineage>
        <taxon>Bacteria</taxon>
        <taxon>Bacillati</taxon>
        <taxon>Actinomycetota</taxon>
        <taxon>Actinomycetes</taxon>
        <taxon>Cryptosporangiales</taxon>
        <taxon>Cryptosporangiaceae</taxon>
        <taxon>Cryptosporangium</taxon>
    </lineage>
</organism>
<dbReference type="RefSeq" id="WP_344648716.1">
    <property type="nucleotide sequence ID" value="NZ_BAAAGX010000009.1"/>
</dbReference>
<feature type="transmembrane region" description="Helical" evidence="1">
    <location>
        <begin position="364"/>
        <end position="387"/>
    </location>
</feature>
<dbReference type="Proteomes" id="UP001500967">
    <property type="component" value="Unassembled WGS sequence"/>
</dbReference>
<feature type="transmembrane region" description="Helical" evidence="1">
    <location>
        <begin position="189"/>
        <end position="206"/>
    </location>
</feature>
<comment type="caution">
    <text evidence="2">The sequence shown here is derived from an EMBL/GenBank/DDBJ whole genome shotgun (WGS) entry which is preliminary data.</text>
</comment>
<evidence type="ECO:0000313" key="3">
    <source>
        <dbReference type="Proteomes" id="UP001500967"/>
    </source>
</evidence>
<feature type="transmembrane region" description="Helical" evidence="1">
    <location>
        <begin position="254"/>
        <end position="274"/>
    </location>
</feature>
<dbReference type="Pfam" id="PF09913">
    <property type="entry name" value="DUF2142"/>
    <property type="match status" value="1"/>
</dbReference>
<keyword evidence="1" id="KW-0812">Transmembrane</keyword>
<keyword evidence="1" id="KW-0472">Membrane</keyword>
<sequence>MWAIVALHLAVVLCQTALFPNFRAPDERQHADLVVMVEQGKAWPWPGPGELDVSKGSRAGGFTISTRAPERMHLPDRTVPPRDDRASYLDAGGNETGPSFNQLIQHPPLYYLAGAAFLAAVPGWEDAPFDRVFLLLRWWNALLTAALPLLLWATARRLRLPRPLPVAAALVPLAIPELTRNESAINNDNLLVVLMAAVTFLVARVLTGDTSRRTALWIGALSTAALLTKGFALLIPAWIGLVYLVAAHRYGRRAALTSLAIAWVTAVPGALWWVHNKLVYGSIQPDGRTSEPTEVAARFGWSDGGDRWLHNLVERVGTLFFVQDQSGRRLHDWPWKAAWLAVALVVLAVLVTLVLRTLARSTTLLLLVPVVGLFLIVASGTWANFVTERNLYSGMQGRYLYGGLAGLGVVAVAAASRLRDRVRWGVPLAVLVLAAGLHLLYLHSVLELFWASRSASGTSALSTAVRAIYHWYALPPAVLLFVMVSTVTIGVAVAYSLARLGKRRPPGVSAPVIPARAPSDEEVGIPLHAAR</sequence>
<keyword evidence="1" id="KW-1133">Transmembrane helix</keyword>
<feature type="transmembrane region" description="Helical" evidence="1">
    <location>
        <begin position="138"/>
        <end position="155"/>
    </location>
</feature>
<protein>
    <recommendedName>
        <fullName evidence="4">Glycosyltransferase RgtA/B/C/D-like domain-containing protein</fullName>
    </recommendedName>
</protein>
<name>A0ABN0U2N9_9ACTN</name>
<evidence type="ECO:0008006" key="4">
    <source>
        <dbReference type="Google" id="ProtNLM"/>
    </source>
</evidence>